<protein>
    <submittedName>
        <fullName evidence="3">Uncharacterized protein</fullName>
    </submittedName>
</protein>
<evidence type="ECO:0000256" key="2">
    <source>
        <dbReference type="SAM" id="Phobius"/>
    </source>
</evidence>
<dbReference type="EMBL" id="MU865303">
    <property type="protein sequence ID" value="KAK4229919.1"/>
    <property type="molecule type" value="Genomic_DNA"/>
</dbReference>
<dbReference type="AlphaFoldDB" id="A0AAN7BUN4"/>
<feature type="compositionally biased region" description="Polar residues" evidence="1">
    <location>
        <begin position="396"/>
        <end position="405"/>
    </location>
</feature>
<evidence type="ECO:0000313" key="4">
    <source>
        <dbReference type="Proteomes" id="UP001301958"/>
    </source>
</evidence>
<gene>
    <name evidence="3" type="ORF">QBC38DRAFT_452735</name>
</gene>
<proteinExistence type="predicted"/>
<name>A0AAN7BUN4_9PEZI</name>
<evidence type="ECO:0000256" key="1">
    <source>
        <dbReference type="SAM" id="MobiDB-lite"/>
    </source>
</evidence>
<feature type="transmembrane region" description="Helical" evidence="2">
    <location>
        <begin position="329"/>
        <end position="349"/>
    </location>
</feature>
<dbReference type="Proteomes" id="UP001301958">
    <property type="component" value="Unassembled WGS sequence"/>
</dbReference>
<accession>A0AAN7BUN4</accession>
<keyword evidence="2" id="KW-1133">Transmembrane helix</keyword>
<comment type="caution">
    <text evidence="3">The sequence shown here is derived from an EMBL/GenBank/DDBJ whole genome shotgun (WGS) entry which is preliminary data.</text>
</comment>
<reference evidence="3" key="1">
    <citation type="journal article" date="2023" name="Mol. Phylogenet. Evol.">
        <title>Genome-scale phylogeny and comparative genomics of the fungal order Sordariales.</title>
        <authorList>
            <person name="Hensen N."/>
            <person name="Bonometti L."/>
            <person name="Westerberg I."/>
            <person name="Brannstrom I.O."/>
            <person name="Guillou S."/>
            <person name="Cros-Aarteil S."/>
            <person name="Calhoun S."/>
            <person name="Haridas S."/>
            <person name="Kuo A."/>
            <person name="Mondo S."/>
            <person name="Pangilinan J."/>
            <person name="Riley R."/>
            <person name="LaButti K."/>
            <person name="Andreopoulos B."/>
            <person name="Lipzen A."/>
            <person name="Chen C."/>
            <person name="Yan M."/>
            <person name="Daum C."/>
            <person name="Ng V."/>
            <person name="Clum A."/>
            <person name="Steindorff A."/>
            <person name="Ohm R.A."/>
            <person name="Martin F."/>
            <person name="Silar P."/>
            <person name="Natvig D.O."/>
            <person name="Lalanne C."/>
            <person name="Gautier V."/>
            <person name="Ament-Velasquez S.L."/>
            <person name="Kruys A."/>
            <person name="Hutchinson M.I."/>
            <person name="Powell A.J."/>
            <person name="Barry K."/>
            <person name="Miller A.N."/>
            <person name="Grigoriev I.V."/>
            <person name="Debuchy R."/>
            <person name="Gladieux P."/>
            <person name="Hiltunen Thoren M."/>
            <person name="Johannesson H."/>
        </authorList>
    </citation>
    <scope>NUCLEOTIDE SEQUENCE</scope>
    <source>
        <strain evidence="3">CBS 990.96</strain>
    </source>
</reference>
<organism evidence="3 4">
    <name type="scientific">Podospora fimiseda</name>
    <dbReference type="NCBI Taxonomy" id="252190"/>
    <lineage>
        <taxon>Eukaryota</taxon>
        <taxon>Fungi</taxon>
        <taxon>Dikarya</taxon>
        <taxon>Ascomycota</taxon>
        <taxon>Pezizomycotina</taxon>
        <taxon>Sordariomycetes</taxon>
        <taxon>Sordariomycetidae</taxon>
        <taxon>Sordariales</taxon>
        <taxon>Podosporaceae</taxon>
        <taxon>Podospora</taxon>
    </lineage>
</organism>
<keyword evidence="2" id="KW-0812">Transmembrane</keyword>
<feature type="transmembrane region" description="Helical" evidence="2">
    <location>
        <begin position="146"/>
        <end position="165"/>
    </location>
</feature>
<feature type="region of interest" description="Disordered" evidence="1">
    <location>
        <begin position="357"/>
        <end position="421"/>
    </location>
</feature>
<evidence type="ECO:0000313" key="3">
    <source>
        <dbReference type="EMBL" id="KAK4229919.1"/>
    </source>
</evidence>
<feature type="transmembrane region" description="Helical" evidence="2">
    <location>
        <begin position="185"/>
        <end position="203"/>
    </location>
</feature>
<keyword evidence="2" id="KW-0472">Membrane</keyword>
<keyword evidence="4" id="KW-1185">Reference proteome</keyword>
<sequence>MESIVRTVAIHLGICLQSLITFLQLPADVAYRRTIQSIQAANTATINMILNIFRSMLDSINAFFCSIRDAITGFVLVCYSAVHNFITSTLDTVITSLSFNYYAIVHDFIVATATKSYNNLITIRETAFDLINKYNTLATSLIKQNFNLLVLFTSSTIFGLLIGLLISGNNTDGSKTLITRRRRHLASTIILLSSLLTGILFLYSDQIPPLPLWTTTLLSSIHSANKSTFNFLTTTIYTHWKSTAATRQIRREKLVQFLKPLLPAVIKWINTNLKPDPTTSLNHQSIMVSLTEKLAVNFPSAPASPLSSLGQSSDSIESLLEFSSTSGQITGWILTAGLMTCFEVIISFIRQKRLEQQQPTKTIKKSSSRLSFSGLIPRRRKREESKEENEGVQVPVATSKSNNSGRLRGWLLPSSTKQKIG</sequence>
<reference evidence="3" key="2">
    <citation type="submission" date="2023-05" db="EMBL/GenBank/DDBJ databases">
        <authorList>
            <consortium name="Lawrence Berkeley National Laboratory"/>
            <person name="Steindorff A."/>
            <person name="Hensen N."/>
            <person name="Bonometti L."/>
            <person name="Westerberg I."/>
            <person name="Brannstrom I.O."/>
            <person name="Guillou S."/>
            <person name="Cros-Aarteil S."/>
            <person name="Calhoun S."/>
            <person name="Haridas S."/>
            <person name="Kuo A."/>
            <person name="Mondo S."/>
            <person name="Pangilinan J."/>
            <person name="Riley R."/>
            <person name="Labutti K."/>
            <person name="Andreopoulos B."/>
            <person name="Lipzen A."/>
            <person name="Chen C."/>
            <person name="Yanf M."/>
            <person name="Daum C."/>
            <person name="Ng V."/>
            <person name="Clum A."/>
            <person name="Ohm R."/>
            <person name="Martin F."/>
            <person name="Silar P."/>
            <person name="Natvig D."/>
            <person name="Lalanne C."/>
            <person name="Gautier V."/>
            <person name="Ament-Velasquez S.L."/>
            <person name="Kruys A."/>
            <person name="Hutchinson M.I."/>
            <person name="Powell A.J."/>
            <person name="Barry K."/>
            <person name="Miller A.N."/>
            <person name="Grigoriev I.V."/>
            <person name="Debuchy R."/>
            <person name="Gladieux P."/>
            <person name="Thoren M.H."/>
            <person name="Johannesson H."/>
        </authorList>
    </citation>
    <scope>NUCLEOTIDE SEQUENCE</scope>
    <source>
        <strain evidence="3">CBS 990.96</strain>
    </source>
</reference>